<feature type="region of interest" description="Disordered" evidence="1">
    <location>
        <begin position="86"/>
        <end position="168"/>
    </location>
</feature>
<reference evidence="3 4" key="1">
    <citation type="journal article" date="2016" name="Mol. Biol. Evol.">
        <title>Comparative Genomics of Early-Diverging Mushroom-Forming Fungi Provides Insights into the Origins of Lignocellulose Decay Capabilities.</title>
        <authorList>
            <person name="Nagy L.G."/>
            <person name="Riley R."/>
            <person name="Tritt A."/>
            <person name="Adam C."/>
            <person name="Daum C."/>
            <person name="Floudas D."/>
            <person name="Sun H."/>
            <person name="Yadav J.S."/>
            <person name="Pangilinan J."/>
            <person name="Larsson K.H."/>
            <person name="Matsuura K."/>
            <person name="Barry K."/>
            <person name="Labutti K."/>
            <person name="Kuo R."/>
            <person name="Ohm R.A."/>
            <person name="Bhattacharya S.S."/>
            <person name="Shirouzu T."/>
            <person name="Yoshinaga Y."/>
            <person name="Martin F.M."/>
            <person name="Grigoriev I.V."/>
            <person name="Hibbett D.S."/>
        </authorList>
    </citation>
    <scope>NUCLEOTIDE SEQUENCE [LARGE SCALE GENOMIC DNA]</scope>
    <source>
        <strain evidence="3 4">HHB12733</strain>
    </source>
</reference>
<feature type="compositionally biased region" description="Low complexity" evidence="1">
    <location>
        <begin position="591"/>
        <end position="602"/>
    </location>
</feature>
<dbReference type="EMBL" id="KV424049">
    <property type="protein sequence ID" value="KZT53003.1"/>
    <property type="molecule type" value="Genomic_DNA"/>
</dbReference>
<feature type="region of interest" description="Disordered" evidence="1">
    <location>
        <begin position="1"/>
        <end position="24"/>
    </location>
</feature>
<dbReference type="AlphaFoldDB" id="A0A165DKD3"/>
<feature type="compositionally biased region" description="Acidic residues" evidence="1">
    <location>
        <begin position="115"/>
        <end position="127"/>
    </location>
</feature>
<proteinExistence type="predicted"/>
<organism evidence="3 4">
    <name type="scientific">Calocera cornea HHB12733</name>
    <dbReference type="NCBI Taxonomy" id="1353952"/>
    <lineage>
        <taxon>Eukaryota</taxon>
        <taxon>Fungi</taxon>
        <taxon>Dikarya</taxon>
        <taxon>Basidiomycota</taxon>
        <taxon>Agaricomycotina</taxon>
        <taxon>Dacrymycetes</taxon>
        <taxon>Dacrymycetales</taxon>
        <taxon>Dacrymycetaceae</taxon>
        <taxon>Calocera</taxon>
    </lineage>
</organism>
<keyword evidence="4" id="KW-1185">Reference proteome</keyword>
<feature type="compositionally biased region" description="Polar residues" evidence="1">
    <location>
        <begin position="603"/>
        <end position="619"/>
    </location>
</feature>
<dbReference type="InParanoid" id="A0A165DKD3"/>
<dbReference type="Proteomes" id="UP000076842">
    <property type="component" value="Unassembled WGS sequence"/>
</dbReference>
<evidence type="ECO:0000256" key="1">
    <source>
        <dbReference type="SAM" id="MobiDB-lite"/>
    </source>
</evidence>
<dbReference type="OrthoDB" id="5338458at2759"/>
<feature type="region of interest" description="Disordered" evidence="1">
    <location>
        <begin position="471"/>
        <end position="494"/>
    </location>
</feature>
<dbReference type="PANTHER" id="PTHR36102:SF1">
    <property type="entry name" value="YDR124W-LIKE HELICAL BUNDLE DOMAIN-CONTAINING PROTEIN"/>
    <property type="match status" value="1"/>
</dbReference>
<evidence type="ECO:0000259" key="2">
    <source>
        <dbReference type="Pfam" id="PF11001"/>
    </source>
</evidence>
<dbReference type="Pfam" id="PF11001">
    <property type="entry name" value="AFUB_07903_YDR124W_hel"/>
    <property type="match status" value="1"/>
</dbReference>
<dbReference type="PANTHER" id="PTHR36102">
    <property type="entry name" value="CHROMOSOME 10, WHOLE GENOME SHOTGUN SEQUENCE"/>
    <property type="match status" value="1"/>
</dbReference>
<sequence length="677" mass="74071">MPRIPVRTEPYTSPARQQRHYKNKRDQMLRTLGKASYINGSHFAILLVSAKGEVETFASELLKPCLSSWFNGNVVEEARNMATRARTMQQQQAQLEKHAESSPASGLPILSFPSVEEEGDMTLEDMPESPSPSRDGSPFSMHDQNNGLLRPAIPSRSQSMRTTPKLATLDTDVANNMFKYRSSSASYAPSPASTAPSASPNPVGSAMQTLVIPMSQINAWFTDKLHSLQQTTCKLVAKCWIKVIEPKKQTKHPYNLGEEGKPIWWPKGLQHREPDHLLKPERTQLLLSILRSSLILVSRLELSTAEQNHLIPPERIAILREIYKVAREDEKRRRGEVPADQDIVVQVPAPPPNSAPRMPWPGDENYNGEMDFARKRPRLSDEDDGQPWPMHGGVGALGERINGVPSPALSGHLNQCMSGLGQPIDMGRPGEGQFLYGPPPTWPNSNPGLQLPTGDFYFHASPASDVSRPVTATTFESGPSRPHTANTSLESDVSDDRMQFPGAMGNSLTVPHLLHRSHSFPSSAHPQIDMNFGGASPLAYSQQAPTFALHDGMSGPPSQVEPPNPFGFAPSGPHNAQFTFNMPESHFQDASSSFESHHPSSSLTASPDSWTSPSEERSQNSLQIMPMAIHIDGAGAHGVPKESPSMGMMQWLNDSVHGTPAVDNLPSSVAMQQGDVV</sequence>
<feature type="region of interest" description="Disordered" evidence="1">
    <location>
        <begin position="586"/>
        <end position="619"/>
    </location>
</feature>
<dbReference type="STRING" id="1353952.A0A165DKD3"/>
<accession>A0A165DKD3</accession>
<evidence type="ECO:0000313" key="3">
    <source>
        <dbReference type="EMBL" id="KZT53003.1"/>
    </source>
</evidence>
<protein>
    <recommendedName>
        <fullName evidence="2">Subtelomeric hrmA-associated cluster protein AFUB-079030/YDR124W-like helical bundle domain-containing protein</fullName>
    </recommendedName>
</protein>
<evidence type="ECO:0000313" key="4">
    <source>
        <dbReference type="Proteomes" id="UP000076842"/>
    </source>
</evidence>
<name>A0A165DKD3_9BASI</name>
<feature type="domain" description="Subtelomeric hrmA-associated cluster protein AFUB-079030/YDR124W-like helical bundle" evidence="2">
    <location>
        <begin position="215"/>
        <end position="327"/>
    </location>
</feature>
<feature type="compositionally biased region" description="Polar residues" evidence="1">
    <location>
        <begin position="471"/>
        <end position="491"/>
    </location>
</feature>
<gene>
    <name evidence="3" type="ORF">CALCODRAFT_486709</name>
</gene>
<dbReference type="InterPro" id="IPR047092">
    <property type="entry name" value="AFUB_07903/YDR124W-like_hel"/>
</dbReference>
<dbReference type="InterPro" id="IPR021264">
    <property type="entry name" value="AFUB_079030/YDR124W-like"/>
</dbReference>